<dbReference type="SUPFAM" id="SSF48264">
    <property type="entry name" value="Cytochrome P450"/>
    <property type="match status" value="1"/>
</dbReference>
<evidence type="ECO:0000313" key="11">
    <source>
        <dbReference type="EMBL" id="GMR47284.1"/>
    </source>
</evidence>
<comment type="similarity">
    <text evidence="2 9">Belongs to the cytochrome P450 family.</text>
</comment>
<dbReference type="CDD" id="cd11055">
    <property type="entry name" value="CYP3A-like"/>
    <property type="match status" value="1"/>
</dbReference>
<dbReference type="AlphaFoldDB" id="A0AAN5CMS8"/>
<dbReference type="InterPro" id="IPR050476">
    <property type="entry name" value="Insect_CytP450_Detox"/>
</dbReference>
<dbReference type="InterPro" id="IPR001128">
    <property type="entry name" value="Cyt_P450"/>
</dbReference>
<comment type="caution">
    <text evidence="11">The sequence shown here is derived from an EMBL/GenBank/DDBJ whole genome shotgun (WGS) entry which is preliminary data.</text>
</comment>
<evidence type="ECO:0000256" key="6">
    <source>
        <dbReference type="ARBA" id="ARBA00023004"/>
    </source>
</evidence>
<evidence type="ECO:0000256" key="4">
    <source>
        <dbReference type="ARBA" id="ARBA00022723"/>
    </source>
</evidence>
<accession>A0AAN5CMS8</accession>
<dbReference type="PANTHER" id="PTHR24292:SF102">
    <property type="entry name" value="CYTOCHROME P450 FAMILY-RELATED"/>
    <property type="match status" value="1"/>
</dbReference>
<evidence type="ECO:0000256" key="5">
    <source>
        <dbReference type="ARBA" id="ARBA00023002"/>
    </source>
</evidence>
<dbReference type="GO" id="GO:0020037">
    <property type="term" value="F:heme binding"/>
    <property type="evidence" value="ECO:0007669"/>
    <property type="project" value="InterPro"/>
</dbReference>
<dbReference type="InterPro" id="IPR017972">
    <property type="entry name" value="Cyt_P450_CS"/>
</dbReference>
<keyword evidence="3 8" id="KW-0349">Heme</keyword>
<dbReference type="FunFam" id="1.10.630.10:FF:000182">
    <property type="entry name" value="Cytochrome P450 3A4"/>
    <property type="match status" value="1"/>
</dbReference>
<dbReference type="Pfam" id="PF00067">
    <property type="entry name" value="p450"/>
    <property type="match status" value="1"/>
</dbReference>
<keyword evidence="6 8" id="KW-0408">Iron</keyword>
<organism evidence="11 12">
    <name type="scientific">Pristionchus mayeri</name>
    <dbReference type="NCBI Taxonomy" id="1317129"/>
    <lineage>
        <taxon>Eukaryota</taxon>
        <taxon>Metazoa</taxon>
        <taxon>Ecdysozoa</taxon>
        <taxon>Nematoda</taxon>
        <taxon>Chromadorea</taxon>
        <taxon>Rhabditida</taxon>
        <taxon>Rhabditina</taxon>
        <taxon>Diplogasteromorpha</taxon>
        <taxon>Diplogasteroidea</taxon>
        <taxon>Neodiplogasteridae</taxon>
        <taxon>Pristionchus</taxon>
    </lineage>
</organism>
<dbReference type="GO" id="GO:0016705">
    <property type="term" value="F:oxidoreductase activity, acting on paired donors, with incorporation or reduction of molecular oxygen"/>
    <property type="evidence" value="ECO:0007669"/>
    <property type="project" value="InterPro"/>
</dbReference>
<dbReference type="EMBL" id="BTRK01000004">
    <property type="protein sequence ID" value="GMR47284.1"/>
    <property type="molecule type" value="Genomic_DNA"/>
</dbReference>
<keyword evidence="7 9" id="KW-0503">Monooxygenase</keyword>
<reference evidence="12" key="1">
    <citation type="submission" date="2022-10" db="EMBL/GenBank/DDBJ databases">
        <title>Genome assembly of Pristionchus species.</title>
        <authorList>
            <person name="Yoshida K."/>
            <person name="Sommer R.J."/>
        </authorList>
    </citation>
    <scope>NUCLEOTIDE SEQUENCE [LARGE SCALE GENOMIC DNA]</scope>
    <source>
        <strain evidence="12">RS5460</strain>
    </source>
</reference>
<evidence type="ECO:0000256" key="7">
    <source>
        <dbReference type="ARBA" id="ARBA00023033"/>
    </source>
</evidence>
<name>A0AAN5CMS8_9BILA</name>
<feature type="non-terminal residue" evidence="11">
    <location>
        <position position="1"/>
    </location>
</feature>
<proteinExistence type="inferred from homology"/>
<dbReference type="PANTHER" id="PTHR24292">
    <property type="entry name" value="CYTOCHROME P450"/>
    <property type="match status" value="1"/>
</dbReference>
<dbReference type="PRINTS" id="PR00463">
    <property type="entry name" value="EP450I"/>
</dbReference>
<evidence type="ECO:0000256" key="9">
    <source>
        <dbReference type="RuleBase" id="RU000461"/>
    </source>
</evidence>
<evidence type="ECO:0000256" key="10">
    <source>
        <dbReference type="SAM" id="Phobius"/>
    </source>
</evidence>
<evidence type="ECO:0000256" key="2">
    <source>
        <dbReference type="ARBA" id="ARBA00010617"/>
    </source>
</evidence>
<dbReference type="GO" id="GO:0005506">
    <property type="term" value="F:iron ion binding"/>
    <property type="evidence" value="ECO:0007669"/>
    <property type="project" value="InterPro"/>
</dbReference>
<sequence>SSRKESENHKQLSAFEMIGVLLLAVFCFLALYFYLDRKQSYWRRRGIPGPTGSILLGNLADTWFSSIPRVHVLREWTKKYGKVYGFREGQRQILVVSDLEMTSEILMKKFDQFPTRMPFPLHRTSDSPKTPLVDATGARWKRLRTLGSFGFTNANLKQIRETVEESALKVIDHLEEKRGNGEINIHTIFQEYTLDIIFKVALGRKEVEMFNNKYLHLLKDIFNSRINNHMQSLGAALPFIVKPFVATFDFLGERSNLSFVVLMQELEKTVAERKKERDAGVESKSADFIDIYLDAEVDASMTDMEGSKRMVLDEVVSQCMIMLLAGFDTTSNSLAYTAHFLANHPEVQERTREEIRRVCPDDSISYDSLAQLEYTNAVIKETLRHYPLASFVVGRECVQSTEVFGMNFEKGDLIMTDTWSIHMDKEIWGEDVEEFRPERWLESSSRPRHSFQSFGEGPRMCIGLRLAIMEEKIMIAHLLKNFRICKSENTNPIHLVGDLTVSPTQVMVRLERI</sequence>
<dbReference type="InterPro" id="IPR036396">
    <property type="entry name" value="Cyt_P450_sf"/>
</dbReference>
<comment type="cofactor">
    <cofactor evidence="1 8">
        <name>heme</name>
        <dbReference type="ChEBI" id="CHEBI:30413"/>
    </cofactor>
</comment>
<feature type="binding site" description="axial binding residue" evidence="8">
    <location>
        <position position="461"/>
    </location>
    <ligand>
        <name>heme</name>
        <dbReference type="ChEBI" id="CHEBI:30413"/>
    </ligand>
    <ligandPart>
        <name>Fe</name>
        <dbReference type="ChEBI" id="CHEBI:18248"/>
    </ligandPart>
</feature>
<dbReference type="Gene3D" id="1.10.630.10">
    <property type="entry name" value="Cytochrome P450"/>
    <property type="match status" value="1"/>
</dbReference>
<dbReference type="GO" id="GO:0004497">
    <property type="term" value="F:monooxygenase activity"/>
    <property type="evidence" value="ECO:0007669"/>
    <property type="project" value="UniProtKB-KW"/>
</dbReference>
<evidence type="ECO:0000313" key="12">
    <source>
        <dbReference type="Proteomes" id="UP001328107"/>
    </source>
</evidence>
<keyword evidence="12" id="KW-1185">Reference proteome</keyword>
<keyword evidence="10" id="KW-0812">Transmembrane</keyword>
<evidence type="ECO:0000256" key="3">
    <source>
        <dbReference type="ARBA" id="ARBA00022617"/>
    </source>
</evidence>
<dbReference type="Proteomes" id="UP001328107">
    <property type="component" value="Unassembled WGS sequence"/>
</dbReference>
<keyword evidence="5 9" id="KW-0560">Oxidoreductase</keyword>
<keyword evidence="4 8" id="KW-0479">Metal-binding</keyword>
<feature type="transmembrane region" description="Helical" evidence="10">
    <location>
        <begin position="12"/>
        <end position="35"/>
    </location>
</feature>
<keyword evidence="10" id="KW-1133">Transmembrane helix</keyword>
<dbReference type="InterPro" id="IPR002401">
    <property type="entry name" value="Cyt_P450_E_grp-I"/>
</dbReference>
<evidence type="ECO:0000256" key="1">
    <source>
        <dbReference type="ARBA" id="ARBA00001971"/>
    </source>
</evidence>
<keyword evidence="10" id="KW-0472">Membrane</keyword>
<dbReference type="PROSITE" id="PS00086">
    <property type="entry name" value="CYTOCHROME_P450"/>
    <property type="match status" value="1"/>
</dbReference>
<gene>
    <name evidence="11" type="ORF">PMAYCL1PPCAC_17479</name>
</gene>
<dbReference type="PRINTS" id="PR00385">
    <property type="entry name" value="P450"/>
</dbReference>
<evidence type="ECO:0008006" key="13">
    <source>
        <dbReference type="Google" id="ProtNLM"/>
    </source>
</evidence>
<protein>
    <recommendedName>
        <fullName evidence="13">Cytochrome P450</fullName>
    </recommendedName>
</protein>
<evidence type="ECO:0000256" key="8">
    <source>
        <dbReference type="PIRSR" id="PIRSR602401-1"/>
    </source>
</evidence>